<gene>
    <name evidence="3" type="ORF">SAMN02745157_2992</name>
</gene>
<sequence length="198" mass="21884">MMHWIDQFLASYGLIVVYLGVIIEGDSILLAAGFLAHQGILDPFGVFLAAFAGSLTGDQVLYYIGRYARDSRFVKRQTARPAFTRVLDLIKRHRVLFILSFRFIYGVRTISPIAIGIAGVPPLLYTVLNVIAAAAWAALITTIGYVFGHLIEQYSGRLHGFEHKLLIALAIGAVSLVVLHFGREAVLRRQDRSAALKD</sequence>
<feature type="transmembrane region" description="Helical" evidence="1">
    <location>
        <begin position="163"/>
        <end position="182"/>
    </location>
</feature>
<accession>A0A1M5EGB7</accession>
<feature type="transmembrane region" description="Helical" evidence="1">
    <location>
        <begin position="123"/>
        <end position="151"/>
    </location>
</feature>
<evidence type="ECO:0000313" key="3">
    <source>
        <dbReference type="EMBL" id="SHF78285.1"/>
    </source>
</evidence>
<feature type="transmembrane region" description="Helical" evidence="1">
    <location>
        <begin position="44"/>
        <end position="65"/>
    </location>
</feature>
<dbReference type="OrthoDB" id="948134at2"/>
<dbReference type="AlphaFoldDB" id="A0A1M5EGB7"/>
<proteinExistence type="predicted"/>
<feature type="transmembrane region" description="Helical" evidence="1">
    <location>
        <begin position="95"/>
        <end position="117"/>
    </location>
</feature>
<name>A0A1M5EGB7_9HYPH</name>
<dbReference type="PANTHER" id="PTHR42709">
    <property type="entry name" value="ALKALINE PHOSPHATASE LIKE PROTEIN"/>
    <property type="match status" value="1"/>
</dbReference>
<dbReference type="PANTHER" id="PTHR42709:SF2">
    <property type="entry name" value="INNER MEMBRANE PROTEIN YOHD"/>
    <property type="match status" value="1"/>
</dbReference>
<keyword evidence="1" id="KW-1133">Transmembrane helix</keyword>
<dbReference type="Proteomes" id="UP000184485">
    <property type="component" value="Unassembled WGS sequence"/>
</dbReference>
<keyword evidence="1" id="KW-0812">Transmembrane</keyword>
<keyword evidence="1" id="KW-0472">Membrane</keyword>
<dbReference type="Pfam" id="PF09335">
    <property type="entry name" value="VTT_dom"/>
    <property type="match status" value="1"/>
</dbReference>
<feature type="domain" description="VTT" evidence="2">
    <location>
        <begin position="25"/>
        <end position="145"/>
    </location>
</feature>
<reference evidence="3 4" key="1">
    <citation type="submission" date="2016-11" db="EMBL/GenBank/DDBJ databases">
        <authorList>
            <person name="Jaros S."/>
            <person name="Januszkiewicz K."/>
            <person name="Wedrychowicz H."/>
        </authorList>
    </citation>
    <scope>NUCLEOTIDE SEQUENCE [LARGE SCALE GENOMIC DNA]</scope>
    <source>
        <strain evidence="3 4">DSM 19436</strain>
    </source>
</reference>
<evidence type="ECO:0000313" key="4">
    <source>
        <dbReference type="Proteomes" id="UP000184485"/>
    </source>
</evidence>
<dbReference type="STRING" id="1122133.SAMN02745157_2992"/>
<dbReference type="InterPro" id="IPR051311">
    <property type="entry name" value="DedA_domain"/>
</dbReference>
<feature type="transmembrane region" description="Helical" evidence="1">
    <location>
        <begin position="12"/>
        <end position="32"/>
    </location>
</feature>
<evidence type="ECO:0000259" key="2">
    <source>
        <dbReference type="Pfam" id="PF09335"/>
    </source>
</evidence>
<dbReference type="EMBL" id="FQUP01000002">
    <property type="protein sequence ID" value="SHF78285.1"/>
    <property type="molecule type" value="Genomic_DNA"/>
</dbReference>
<organism evidence="3 4">
    <name type="scientific">Kaistia soli DSM 19436</name>
    <dbReference type="NCBI Taxonomy" id="1122133"/>
    <lineage>
        <taxon>Bacteria</taxon>
        <taxon>Pseudomonadati</taxon>
        <taxon>Pseudomonadota</taxon>
        <taxon>Alphaproteobacteria</taxon>
        <taxon>Hyphomicrobiales</taxon>
        <taxon>Kaistiaceae</taxon>
        <taxon>Kaistia</taxon>
    </lineage>
</organism>
<keyword evidence="4" id="KW-1185">Reference proteome</keyword>
<dbReference type="RefSeq" id="WP_073054064.1">
    <property type="nucleotide sequence ID" value="NZ_FQUP01000002.1"/>
</dbReference>
<dbReference type="GO" id="GO:0005886">
    <property type="term" value="C:plasma membrane"/>
    <property type="evidence" value="ECO:0007669"/>
    <property type="project" value="TreeGrafter"/>
</dbReference>
<protein>
    <submittedName>
        <fullName evidence="3">Membrane protein DedA, SNARE-associated domain</fullName>
    </submittedName>
</protein>
<evidence type="ECO:0000256" key="1">
    <source>
        <dbReference type="SAM" id="Phobius"/>
    </source>
</evidence>
<dbReference type="InterPro" id="IPR032816">
    <property type="entry name" value="VTT_dom"/>
</dbReference>